<dbReference type="Pfam" id="PF03401">
    <property type="entry name" value="TctC"/>
    <property type="match status" value="1"/>
</dbReference>
<proteinExistence type="inferred from homology"/>
<feature type="chain" id="PRO_5012537331" description="ABC transporter substrate-binding protein" evidence="2">
    <location>
        <begin position="34"/>
        <end position="333"/>
    </location>
</feature>
<dbReference type="PANTHER" id="PTHR42928:SF5">
    <property type="entry name" value="BLR1237 PROTEIN"/>
    <property type="match status" value="1"/>
</dbReference>
<evidence type="ECO:0000256" key="2">
    <source>
        <dbReference type="SAM" id="SignalP"/>
    </source>
</evidence>
<dbReference type="Gene3D" id="3.40.190.150">
    <property type="entry name" value="Bordetella uptake gene, domain 1"/>
    <property type="match status" value="1"/>
</dbReference>
<comment type="similarity">
    <text evidence="1">Belongs to the UPF0065 (bug) family.</text>
</comment>
<dbReference type="OrthoDB" id="8628419at2"/>
<evidence type="ECO:0000313" key="3">
    <source>
        <dbReference type="EMBL" id="OZI35585.1"/>
    </source>
</evidence>
<dbReference type="InterPro" id="IPR005064">
    <property type="entry name" value="BUG"/>
</dbReference>
<feature type="signal peptide" evidence="2">
    <location>
        <begin position="1"/>
        <end position="33"/>
    </location>
</feature>
<comment type="caution">
    <text evidence="3">The sequence shown here is derived from an EMBL/GenBank/DDBJ whole genome shotgun (WGS) entry which is preliminary data.</text>
</comment>
<gene>
    <name evidence="3" type="ORF">CEG14_10970</name>
</gene>
<dbReference type="SUPFAM" id="SSF53850">
    <property type="entry name" value="Periplasmic binding protein-like II"/>
    <property type="match status" value="1"/>
</dbReference>
<dbReference type="EMBL" id="NEVL01000003">
    <property type="protein sequence ID" value="OZI35585.1"/>
    <property type="molecule type" value="Genomic_DNA"/>
</dbReference>
<name>A0A261SEL8_9BORD</name>
<keyword evidence="2" id="KW-0732">Signal</keyword>
<sequence length="333" mass="35052">MAVLMHKLKTSLSTRLLPALFPLMLAAAAPAQAAYPEKPVRIIVPYAAGGSSDVLARGISDQLAKELGQPVVVENRAGAGSMIGTAYVAGEAADGYTLLLADVPFTIVPALYGDRVKYDARKDFAPISLLGVSPMYLFVNPNFDAKTVPALVAAAKEKPASISIGSGGNGSLTHLMAELFMQNTATKLVHIPYKGASASVNDLAGGQIETSFTTMPTAAALFQGGKITPVAVSSPERMKETPNVPTFKELNVPNMTVQSWWGLMAPAGTPADVQARLEAAMKTVMQAGPVQQRLVSVGVSAPADTSAAALKRLLAEDFTRWQDVVKRADIKFE</sequence>
<dbReference type="PIRSF" id="PIRSF017082">
    <property type="entry name" value="YflP"/>
    <property type="match status" value="1"/>
</dbReference>
<dbReference type="PANTHER" id="PTHR42928">
    <property type="entry name" value="TRICARBOXYLATE-BINDING PROTEIN"/>
    <property type="match status" value="1"/>
</dbReference>
<reference evidence="3 4" key="1">
    <citation type="submission" date="2017-05" db="EMBL/GenBank/DDBJ databases">
        <title>Complete and WGS of Bordetella genogroups.</title>
        <authorList>
            <person name="Spilker T."/>
            <person name="LiPuma J."/>
        </authorList>
    </citation>
    <scope>NUCLEOTIDE SEQUENCE [LARGE SCALE GENOMIC DNA]</scope>
    <source>
        <strain evidence="3 4">AU17610</strain>
    </source>
</reference>
<dbReference type="InterPro" id="IPR042100">
    <property type="entry name" value="Bug_dom1"/>
</dbReference>
<evidence type="ECO:0008006" key="5">
    <source>
        <dbReference type="Google" id="ProtNLM"/>
    </source>
</evidence>
<dbReference type="CDD" id="cd13578">
    <property type="entry name" value="PBP2_Bug27"/>
    <property type="match status" value="1"/>
</dbReference>
<evidence type="ECO:0000256" key="1">
    <source>
        <dbReference type="ARBA" id="ARBA00006987"/>
    </source>
</evidence>
<protein>
    <recommendedName>
        <fullName evidence="5">ABC transporter substrate-binding protein</fullName>
    </recommendedName>
</protein>
<dbReference type="RefSeq" id="WP_094826394.1">
    <property type="nucleotide sequence ID" value="NZ_NEVL01000003.1"/>
</dbReference>
<organism evidence="3 4">
    <name type="scientific">Bordetella genomosp. 1</name>
    <dbReference type="NCBI Taxonomy" id="1395607"/>
    <lineage>
        <taxon>Bacteria</taxon>
        <taxon>Pseudomonadati</taxon>
        <taxon>Pseudomonadota</taxon>
        <taxon>Betaproteobacteria</taxon>
        <taxon>Burkholderiales</taxon>
        <taxon>Alcaligenaceae</taxon>
        <taxon>Bordetella</taxon>
    </lineage>
</organism>
<evidence type="ECO:0000313" key="4">
    <source>
        <dbReference type="Proteomes" id="UP000217005"/>
    </source>
</evidence>
<dbReference type="AlphaFoldDB" id="A0A261SEL8"/>
<accession>A0A261SEL8</accession>
<dbReference type="Gene3D" id="3.40.190.10">
    <property type="entry name" value="Periplasmic binding protein-like II"/>
    <property type="match status" value="1"/>
</dbReference>
<dbReference type="Proteomes" id="UP000217005">
    <property type="component" value="Unassembled WGS sequence"/>
</dbReference>